<evidence type="ECO:0000313" key="2">
    <source>
        <dbReference type="Proteomes" id="UP000182110"/>
    </source>
</evidence>
<sequence>MAEILPKSPDYYDTGSSGERRIYDSLQKNLNDNWLVIHSFRWIKLQSSSGRKSQGEGDFILFNRFKGILERQAFWEIKRLAFYL</sequence>
<gene>
    <name evidence="1" type="ORF">BN1180_03417</name>
</gene>
<dbReference type="AlphaFoldDB" id="A0AAN2PKA1"/>
<evidence type="ECO:0000313" key="1">
    <source>
        <dbReference type="EMBL" id="CEG33245.1"/>
    </source>
</evidence>
<organism evidence="1 2">
    <name type="scientific">Peribacillus simplex</name>
    <dbReference type="NCBI Taxonomy" id="1478"/>
    <lineage>
        <taxon>Bacteria</taxon>
        <taxon>Bacillati</taxon>
        <taxon>Bacillota</taxon>
        <taxon>Bacilli</taxon>
        <taxon>Bacillales</taxon>
        <taxon>Bacillaceae</taxon>
        <taxon>Peribacillus</taxon>
    </lineage>
</organism>
<dbReference type="RefSeq" id="WP_048689223.1">
    <property type="nucleotide sequence ID" value="NZ_CCXW01000001.1"/>
</dbReference>
<accession>A0AAN2PKA1</accession>
<reference evidence="1 2" key="1">
    <citation type="journal article" date="2014" name="Genome Announc.">
        <title>Genome Sequence of Bacillus simplex Strain P558, Isolated from a Human Fecal Sample.</title>
        <authorList>
            <person name="Croce O."/>
            <person name="Hugon P."/>
            <person name="Lagier J.C."/>
            <person name="Bibi F."/>
            <person name="Robert C."/>
            <person name="Azhar E.I."/>
            <person name="Raoult D."/>
            <person name="Fournier P.E."/>
        </authorList>
    </citation>
    <scope>NUCLEOTIDE SEQUENCE [LARGE SCALE GENOMIC DNA]</scope>
    <source>
        <strain evidence="1 2">P558</strain>
    </source>
</reference>
<keyword evidence="2" id="KW-1185">Reference proteome</keyword>
<protein>
    <submittedName>
        <fullName evidence="1">Uncharacterized protein</fullName>
    </submittedName>
</protein>
<name>A0AAN2PKA1_9BACI</name>
<comment type="caution">
    <text evidence="1">The sequence shown here is derived from an EMBL/GenBank/DDBJ whole genome shotgun (WGS) entry which is preliminary data.</text>
</comment>
<proteinExistence type="predicted"/>
<dbReference type="Proteomes" id="UP000182110">
    <property type="component" value="Unassembled WGS sequence"/>
</dbReference>
<dbReference type="EMBL" id="CCXW01000001">
    <property type="protein sequence ID" value="CEG33245.1"/>
    <property type="molecule type" value="Genomic_DNA"/>
</dbReference>